<feature type="compositionally biased region" description="Pro residues" evidence="1">
    <location>
        <begin position="153"/>
        <end position="163"/>
    </location>
</feature>
<dbReference type="Proteomes" id="UP000531561">
    <property type="component" value="Unassembled WGS sequence"/>
</dbReference>
<feature type="compositionally biased region" description="Low complexity" evidence="1">
    <location>
        <begin position="141"/>
        <end position="152"/>
    </location>
</feature>
<evidence type="ECO:0000313" key="2">
    <source>
        <dbReference type="EMBL" id="KAF5872894.1"/>
    </source>
</evidence>
<dbReference type="GO" id="GO:0000724">
    <property type="term" value="P:double-strand break repair via homologous recombination"/>
    <property type="evidence" value="ECO:0007669"/>
    <property type="project" value="TreeGrafter"/>
</dbReference>
<dbReference type="RefSeq" id="XP_037191840.1">
    <property type="nucleotide sequence ID" value="XM_037338534.1"/>
</dbReference>
<sequence>MANWKEKGVVPDSEDEEEFDSQNSINHEIRDNAADDEFHDIDDVLEQINNVRREDEEAYPNTRDIVEEIGMSQASSVDMIQSFDIVNDKFVDSPIEVIMRDSSDSVKQNQEQPIETGATGFLPEPTPEAEADEVSRSWIKTLSPASSILSSPPTSPIRSPPVAQPLSSPVQQPILSRPTEQIREESPAQAQPGFDNSDYLPRRQFRERKPVQIHPFLLEQQRYERRMKASHIKPIRIPQSQDEPSRKKRVIHNQESWDKDFQDPEEAEAGDMEESQPITLTGGSLPQSLLADSVRETIKEPNNLTLGEEEEDSDHEFPDLPDLFRQKSNLVKPKQKRSSKKYSTKNRPKLPNQAQSVNKEPRLNIYDFPSSSSTGSSPIRSRTVRRPASRVISVTSSPASAPVWLDQSSPQSRRITEVPTPITSAIKASSHTSPSKIMLDTEDPFADPIEIPSSASGSSSTSSSSEEEDEMVFLKKKMKHVLPASHLRLDQKRKETRELKLQAKNYQKGNEKRAGVGVALPVVRGSNQAASTQPANQLAFLESDESDEPDENNFEGFFMEDDERIGADSLFQESTSGFAIEDDRVDGMLPTPSRKRVAKSSLKQPNAKRLMKSSSHIWNQQSQSYQPRITSHLTAIAPAIRKASKPKRRRLKKTPPKLSIIDVAENAGHFEPHAPAFLKVAARSARSRKELGRQSPTRKFIRLATREDTADAQSVLQDWTNRKIRPRNVSFIPRSENVNAYPLTEISTNHQTKLPPPIMKLQTSLRKSQPSTEYTNTRKIRVPRARQLSMNDFVANRDVEPEMPPSKNASTVVTKTQHRARPNSYFAAPSARSAQLEAKQFPTRTLEPRKKTLDALFRMSRQQPLQRGNLQLSRFLADDDAVHPSIESNVLNGDNDAVHPSIESNVLNGDDDVISNRLTKKVGKQPRRRKRSPQRLDAGAAIYRQPSEPLLSSFLVPALSEVSADQGKLFGLGKFGTRYPQHFDVFPLQAGIYFHETTFLGSGCLANTLKNIDLVSSDDNRPATSIEVGDNVFIWGTWNAIVSEQMGVCVDWLAEQLTDTSEMLNKSDLIATTSLILDYVQHGVNFSSSESISEFLLRMLDILEDFSSRLNICHVPSVNNRQAIQVTTRLLVLSLRLLRLSQNGAHVSTLRLEELLQKLGSSCIGLLISEGLESVRKLYDELQYLSVREGGIRNDRYVPESWVIIIHVLKTAKIPRVSFWDVANIQLGIKSISSLQDANSMENLWLSMFSLLPLFGFDEYGYVSSVSWQENGFDNWSLPQQLIKRVFALYASNVRQSPSFNDYCRAIVSRCHHLISKWGWWKCSGIIGTLFDCFALQKLANLRNEEVYKSPQFLEDLTIESPLDIEPEDRCFHIFLKLVAITIRHQRAVGDTKGIRNLVARILPNHDRQFPKEEAIFHRDLASLRNHHDLLCTVYWAAPPGYGPSITLLQKLVSAAHSHNEAFLINLRAWERLARFTLSNIPTSFTVESYGPFVTWQDSFFNSLLEEYVELTQVRQQLHIQSNGTFQTDVDCNRGSTMSCIQAVARSTIESLKCTNSTTLKRTINLEMLAKMLSIGSSKDKIDQELTSSAIEILNCHLHQLNSAEPESKSEASPDGDEEFDSQGLECDPDWAKEMQFMDDYLHPLDRAITSTFRDLVQRILHDGPVPLEHTTNYFFIGRLIKCWAHFISAFIKFDIYSPKAFLTVGANAVFQHREKSHCTLLAWPLYLSELLEHTKSLHSNVPGFDVGSEWMIAVSKPQHELRWENALTYQLLKKGHFLLASETINDASSKSLMEEAPSAKRNQHFIKGAIIRIQKIFSDRTLLASTFGNATRETVKTKFSALLNSIMLSMQQHLQKLQTTNAIAHEEYVSFVQEVVSQIRSHCSNICPPLEFFFRHSPAYWPPETDPTLYLAGLTSYTLQLSSEREKTRNGLIYYLWNGFRSSLSATDVLYSYISRISKGARHRDMLEFLLTDVVPSTLEVAFENEAGWLACEVYMVAVSKAFESLVLSGQQVGQVMVHMKILLQYIFNSLGSHYGRFGHAVEAMHPSHRGIVAVIFRFWRACRPHLYNLNTGSESGLGDIFECFDGFVKSSILCFTNDQDIDFQFRHFDIGKVGNEVAIEEMAREVQSNWRVNMADGGVDVRMNDGTIVNHCCNNGPRDLREVLQGTLPESDIKKAVASLDCYF</sequence>
<feature type="compositionally biased region" description="Polar residues" evidence="1">
    <location>
        <begin position="165"/>
        <end position="174"/>
    </location>
</feature>
<feature type="compositionally biased region" description="Basic residues" evidence="1">
    <location>
        <begin position="333"/>
        <end position="348"/>
    </location>
</feature>
<dbReference type="PANTHER" id="PTHR28122">
    <property type="entry name" value="E3 UBIQUITIN-PROTEIN LIGASE SUBSTRATE RECEPTOR MMS22"/>
    <property type="match status" value="1"/>
</dbReference>
<feature type="compositionally biased region" description="Low complexity" evidence="1">
    <location>
        <begin position="369"/>
        <end position="381"/>
    </location>
</feature>
<dbReference type="GO" id="GO:0031297">
    <property type="term" value="P:replication fork processing"/>
    <property type="evidence" value="ECO:0007669"/>
    <property type="project" value="InterPro"/>
</dbReference>
<dbReference type="Pfam" id="PF09462">
    <property type="entry name" value="Mus7"/>
    <property type="match status" value="1"/>
</dbReference>
<dbReference type="GO" id="GO:0005634">
    <property type="term" value="C:nucleus"/>
    <property type="evidence" value="ECO:0007669"/>
    <property type="project" value="InterPro"/>
</dbReference>
<name>A0A8H6EHW6_9HELO</name>
<dbReference type="PANTHER" id="PTHR28122:SF1">
    <property type="entry name" value="E3 UBIQUITIN-PROTEIN LIGASE SUBSTRATE RECEPTOR MMS22"/>
    <property type="match status" value="1"/>
</dbReference>
<comment type="caution">
    <text evidence="2">The sequence shown here is derived from an EMBL/GenBank/DDBJ whole genome shotgun (WGS) entry which is preliminary data.</text>
</comment>
<feature type="region of interest" description="Disordered" evidence="1">
    <location>
        <begin position="798"/>
        <end position="819"/>
    </location>
</feature>
<proteinExistence type="predicted"/>
<keyword evidence="3" id="KW-1185">Reference proteome</keyword>
<feature type="compositionally biased region" description="Basic and acidic residues" evidence="1">
    <location>
        <begin position="315"/>
        <end position="325"/>
    </location>
</feature>
<feature type="region of interest" description="Disordered" evidence="1">
    <location>
        <begin position="101"/>
        <end position="417"/>
    </location>
</feature>
<accession>A0A8H6EHW6</accession>
<feature type="region of interest" description="Disordered" evidence="1">
    <location>
        <begin position="1604"/>
        <end position="1624"/>
    </location>
</feature>
<organism evidence="2 3">
    <name type="scientific">Botrytis fragariae</name>
    <dbReference type="NCBI Taxonomy" id="1964551"/>
    <lineage>
        <taxon>Eukaryota</taxon>
        <taxon>Fungi</taxon>
        <taxon>Dikarya</taxon>
        <taxon>Ascomycota</taxon>
        <taxon>Pezizomycotina</taxon>
        <taxon>Leotiomycetes</taxon>
        <taxon>Helotiales</taxon>
        <taxon>Sclerotiniaceae</taxon>
        <taxon>Botrytis</taxon>
    </lineage>
</organism>
<feature type="compositionally biased region" description="Low complexity" evidence="1">
    <location>
        <begin position="453"/>
        <end position="464"/>
    </location>
</feature>
<dbReference type="GO" id="GO:0035361">
    <property type="term" value="C:Cul8-RING ubiquitin ligase complex"/>
    <property type="evidence" value="ECO:0007669"/>
    <property type="project" value="TreeGrafter"/>
</dbReference>
<dbReference type="EMBL" id="JABFCT010000009">
    <property type="protein sequence ID" value="KAF5872894.1"/>
    <property type="molecule type" value="Genomic_DNA"/>
</dbReference>
<evidence type="ECO:0000256" key="1">
    <source>
        <dbReference type="SAM" id="MobiDB-lite"/>
    </source>
</evidence>
<dbReference type="GeneID" id="59262226"/>
<feature type="region of interest" description="Disordered" evidence="1">
    <location>
        <begin position="1"/>
        <end position="36"/>
    </location>
</feature>
<evidence type="ECO:0000313" key="3">
    <source>
        <dbReference type="Proteomes" id="UP000531561"/>
    </source>
</evidence>
<reference evidence="2 3" key="1">
    <citation type="journal article" date="2020" name="Phytopathology">
        <title>A high-quality genome resource of Botrytis fragariae, a new and rapidly spreading fungal pathogen causing strawberry gray mold in the U.S.A.</title>
        <authorList>
            <person name="Wu Y."/>
            <person name="Saski C.A."/>
            <person name="Schnabel G."/>
            <person name="Xiao S."/>
            <person name="Hu M."/>
        </authorList>
    </citation>
    <scope>NUCLEOTIDE SEQUENCE [LARGE SCALE GENOMIC DNA]</scope>
    <source>
        <strain evidence="2 3">BVB16</strain>
    </source>
</reference>
<dbReference type="OrthoDB" id="2386201at2759"/>
<feature type="compositionally biased region" description="Polar residues" evidence="1">
    <location>
        <begin position="276"/>
        <end position="287"/>
    </location>
</feature>
<feature type="compositionally biased region" description="Acidic residues" evidence="1">
    <location>
        <begin position="263"/>
        <end position="274"/>
    </location>
</feature>
<gene>
    <name evidence="2" type="ORF">Bfra_008171</name>
</gene>
<feature type="region of interest" description="Disordered" evidence="1">
    <location>
        <begin position="445"/>
        <end position="471"/>
    </location>
</feature>
<dbReference type="InterPro" id="IPR019021">
    <property type="entry name" value="Mms22"/>
</dbReference>
<protein>
    <submittedName>
        <fullName evidence="2">Putative mus7 mms22 family protein</fullName>
    </submittedName>
</protein>